<protein>
    <submittedName>
        <fullName evidence="3">CAP domain-containing protein</fullName>
    </submittedName>
</protein>
<reference evidence="4" key="1">
    <citation type="journal article" date="2023" name="Mol. Phylogenet. Evol.">
        <title>Genome-scale phylogeny and comparative genomics of the fungal order Sordariales.</title>
        <authorList>
            <person name="Hensen N."/>
            <person name="Bonometti L."/>
            <person name="Westerberg I."/>
            <person name="Brannstrom I.O."/>
            <person name="Guillou S."/>
            <person name="Cros-Aarteil S."/>
            <person name="Calhoun S."/>
            <person name="Haridas S."/>
            <person name="Kuo A."/>
            <person name="Mondo S."/>
            <person name="Pangilinan J."/>
            <person name="Riley R."/>
            <person name="LaButti K."/>
            <person name="Andreopoulos B."/>
            <person name="Lipzen A."/>
            <person name="Chen C."/>
            <person name="Yan M."/>
            <person name="Daum C."/>
            <person name="Ng V."/>
            <person name="Clum A."/>
            <person name="Steindorff A."/>
            <person name="Ohm R.A."/>
            <person name="Martin F."/>
            <person name="Silar P."/>
            <person name="Natvig D.O."/>
            <person name="Lalanne C."/>
            <person name="Gautier V."/>
            <person name="Ament-Velasquez S.L."/>
            <person name="Kruys A."/>
            <person name="Hutchinson M.I."/>
            <person name="Powell A.J."/>
            <person name="Barry K."/>
            <person name="Miller A.N."/>
            <person name="Grigoriev I.V."/>
            <person name="Debuchy R."/>
            <person name="Gladieux P."/>
            <person name="Hiltunen Thoren M."/>
            <person name="Johannesson H."/>
        </authorList>
    </citation>
    <scope>NUCLEOTIDE SEQUENCE [LARGE SCALE GENOMIC DNA]</scope>
    <source>
        <strain evidence="4">CBS 340.73</strain>
    </source>
</reference>
<accession>A0AAN6NCX0</accession>
<gene>
    <name evidence="3" type="ORF">QBC46DRAFT_102212</name>
</gene>
<dbReference type="InterPro" id="IPR001283">
    <property type="entry name" value="CRISP-related"/>
</dbReference>
<name>A0AAN6NCX0_9PEZI</name>
<keyword evidence="1" id="KW-0732">Signal</keyword>
<dbReference type="Gene3D" id="3.40.33.10">
    <property type="entry name" value="CAP"/>
    <property type="match status" value="1"/>
</dbReference>
<evidence type="ECO:0000313" key="4">
    <source>
        <dbReference type="Proteomes" id="UP001303473"/>
    </source>
</evidence>
<dbReference type="Proteomes" id="UP001303473">
    <property type="component" value="Unassembled WGS sequence"/>
</dbReference>
<evidence type="ECO:0000256" key="1">
    <source>
        <dbReference type="SAM" id="SignalP"/>
    </source>
</evidence>
<dbReference type="GO" id="GO:0005576">
    <property type="term" value="C:extracellular region"/>
    <property type="evidence" value="ECO:0007669"/>
    <property type="project" value="InterPro"/>
</dbReference>
<dbReference type="AlphaFoldDB" id="A0AAN6NCX0"/>
<dbReference type="SUPFAM" id="SSF55797">
    <property type="entry name" value="PR-1-like"/>
    <property type="match status" value="1"/>
</dbReference>
<dbReference type="InterPro" id="IPR035940">
    <property type="entry name" value="CAP_sf"/>
</dbReference>
<feature type="signal peptide" evidence="1">
    <location>
        <begin position="1"/>
        <end position="20"/>
    </location>
</feature>
<dbReference type="EMBL" id="MU853783">
    <property type="protein sequence ID" value="KAK3941442.1"/>
    <property type="molecule type" value="Genomic_DNA"/>
</dbReference>
<sequence>MHLNTVNGAFLILLLPFTTHNFILNPRETPVYVTTITVSPAIPSKSPQFVSEGAFTSAILNSTNFFRSEHNALALTYNVSLEGYATDYLGDGSNNTACDFKHSGGPYGENLAIGCSDAQSCVDAWGNERAKYDFSNPNFSEDTGHFTQLVWKNTTSVGCGRKLCNGADGTMSGWYLVCEYYPRGNVIGQFADEVGPQVNGTPSSTTDNAAHSLQPRLISLSVGLMLFSWILL</sequence>
<dbReference type="SMART" id="SM00198">
    <property type="entry name" value="SCP"/>
    <property type="match status" value="1"/>
</dbReference>
<evidence type="ECO:0000259" key="2">
    <source>
        <dbReference type="SMART" id="SM00198"/>
    </source>
</evidence>
<feature type="domain" description="SCP" evidence="2">
    <location>
        <begin position="54"/>
        <end position="188"/>
    </location>
</feature>
<organism evidence="3 4">
    <name type="scientific">Diplogelasinospora grovesii</name>
    <dbReference type="NCBI Taxonomy" id="303347"/>
    <lineage>
        <taxon>Eukaryota</taxon>
        <taxon>Fungi</taxon>
        <taxon>Dikarya</taxon>
        <taxon>Ascomycota</taxon>
        <taxon>Pezizomycotina</taxon>
        <taxon>Sordariomycetes</taxon>
        <taxon>Sordariomycetidae</taxon>
        <taxon>Sordariales</taxon>
        <taxon>Diplogelasinosporaceae</taxon>
        <taxon>Diplogelasinospora</taxon>
    </lineage>
</organism>
<dbReference type="PROSITE" id="PS01009">
    <property type="entry name" value="CRISP_1"/>
    <property type="match status" value="1"/>
</dbReference>
<dbReference type="PANTHER" id="PTHR10334">
    <property type="entry name" value="CYSTEINE-RICH SECRETORY PROTEIN-RELATED"/>
    <property type="match status" value="1"/>
</dbReference>
<feature type="chain" id="PRO_5042838275" evidence="1">
    <location>
        <begin position="21"/>
        <end position="232"/>
    </location>
</feature>
<dbReference type="InterPro" id="IPR018244">
    <property type="entry name" value="Allrgn_V5/Tpx1_CS"/>
</dbReference>
<proteinExistence type="predicted"/>
<evidence type="ECO:0000313" key="3">
    <source>
        <dbReference type="EMBL" id="KAK3941442.1"/>
    </source>
</evidence>
<dbReference type="InterPro" id="IPR014044">
    <property type="entry name" value="CAP_dom"/>
</dbReference>
<dbReference type="PRINTS" id="PR00837">
    <property type="entry name" value="V5TPXLIKE"/>
</dbReference>
<keyword evidence="4" id="KW-1185">Reference proteome</keyword>
<comment type="caution">
    <text evidence="3">The sequence shown here is derived from an EMBL/GenBank/DDBJ whole genome shotgun (WGS) entry which is preliminary data.</text>
</comment>
<dbReference type="Pfam" id="PF00188">
    <property type="entry name" value="CAP"/>
    <property type="match status" value="1"/>
</dbReference>